<dbReference type="PROSITE" id="PS50294">
    <property type="entry name" value="WD_REPEATS_REGION"/>
    <property type="match status" value="2"/>
</dbReference>
<evidence type="ECO:0000256" key="1">
    <source>
        <dbReference type="ARBA" id="ARBA00022574"/>
    </source>
</evidence>
<sequence>MSKSIVRQSKYRHVFGKPAKQDNCFTALKPIENRTDACFCAANGKFVAYSIQSGGGGAFQVLPVTQTGRLSTKQANFTGHKSTVLDFAFSPFDDNLLATCSEDGEVKLWLIPDEGIKAEQNTPEITLSRHTKRVNLLRWHPVAENILLTAGCDNRICVWNIEIGDTVNVIDAPEMPYDVCWNHNGTAFAVTTKDKALRVYDARSSELLHV</sequence>
<reference evidence="6" key="3">
    <citation type="submission" date="2025-09" db="UniProtKB">
        <authorList>
            <consortium name="Ensembl"/>
        </authorList>
    </citation>
    <scope>IDENTIFICATION</scope>
</reference>
<evidence type="ECO:0000313" key="6">
    <source>
        <dbReference type="Ensembl" id="ENSCINP00000035568.1"/>
    </source>
</evidence>
<dbReference type="Gene3D" id="2.130.10.10">
    <property type="entry name" value="YVTN repeat-like/Quinoprotein amine dehydrogenase"/>
    <property type="match status" value="1"/>
</dbReference>
<dbReference type="InParanoid" id="H2Y0Y4"/>
<dbReference type="SMART" id="SM01166">
    <property type="entry name" value="DUF1899"/>
    <property type="match status" value="1"/>
</dbReference>
<dbReference type="AlphaFoldDB" id="H2Y0Y4"/>
<dbReference type="SUPFAM" id="SSF50978">
    <property type="entry name" value="WD40 repeat-like"/>
    <property type="match status" value="1"/>
</dbReference>
<reference evidence="7" key="1">
    <citation type="journal article" date="2002" name="Science">
        <title>The draft genome of Ciona intestinalis: insights into chordate and vertebrate origins.</title>
        <authorList>
            <person name="Dehal P."/>
            <person name="Satou Y."/>
            <person name="Campbell R.K."/>
            <person name="Chapman J."/>
            <person name="Degnan B."/>
            <person name="De Tomaso A."/>
            <person name="Davidson B."/>
            <person name="Di Gregorio A."/>
            <person name="Gelpke M."/>
            <person name="Goodstein D.M."/>
            <person name="Harafuji N."/>
            <person name="Hastings K.E."/>
            <person name="Ho I."/>
            <person name="Hotta K."/>
            <person name="Huang W."/>
            <person name="Kawashima T."/>
            <person name="Lemaire P."/>
            <person name="Martinez D."/>
            <person name="Meinertzhagen I.A."/>
            <person name="Necula S."/>
            <person name="Nonaka M."/>
            <person name="Putnam N."/>
            <person name="Rash S."/>
            <person name="Saiga H."/>
            <person name="Satake M."/>
            <person name="Terry A."/>
            <person name="Yamada L."/>
            <person name="Wang H.G."/>
            <person name="Awazu S."/>
            <person name="Azumi K."/>
            <person name="Boore J."/>
            <person name="Branno M."/>
            <person name="Chin-Bow S."/>
            <person name="DeSantis R."/>
            <person name="Doyle S."/>
            <person name="Francino P."/>
            <person name="Keys D.N."/>
            <person name="Haga S."/>
            <person name="Hayashi H."/>
            <person name="Hino K."/>
            <person name="Imai K.S."/>
            <person name="Inaba K."/>
            <person name="Kano S."/>
            <person name="Kobayashi K."/>
            <person name="Kobayashi M."/>
            <person name="Lee B.I."/>
            <person name="Makabe K.W."/>
            <person name="Manohar C."/>
            <person name="Matassi G."/>
            <person name="Medina M."/>
            <person name="Mochizuki Y."/>
            <person name="Mount S."/>
            <person name="Morishita T."/>
            <person name="Miura S."/>
            <person name="Nakayama A."/>
            <person name="Nishizaka S."/>
            <person name="Nomoto H."/>
            <person name="Ohta F."/>
            <person name="Oishi K."/>
            <person name="Rigoutsos I."/>
            <person name="Sano M."/>
            <person name="Sasaki A."/>
            <person name="Sasakura Y."/>
            <person name="Shoguchi E."/>
            <person name="Shin-i T."/>
            <person name="Spagnuolo A."/>
            <person name="Stainier D."/>
            <person name="Suzuki M.M."/>
            <person name="Tassy O."/>
            <person name="Takatori N."/>
            <person name="Tokuoka M."/>
            <person name="Yagi K."/>
            <person name="Yoshizaki F."/>
            <person name="Wada S."/>
            <person name="Zhang C."/>
            <person name="Hyatt P.D."/>
            <person name="Larimer F."/>
            <person name="Detter C."/>
            <person name="Doggett N."/>
            <person name="Glavina T."/>
            <person name="Hawkins T."/>
            <person name="Richardson P."/>
            <person name="Lucas S."/>
            <person name="Kohara Y."/>
            <person name="Levine M."/>
            <person name="Satoh N."/>
            <person name="Rokhsar D.S."/>
        </authorList>
    </citation>
    <scope>NUCLEOTIDE SEQUENCE [LARGE SCALE GENOMIC DNA]</scope>
</reference>
<evidence type="ECO:0000256" key="4">
    <source>
        <dbReference type="RuleBase" id="RU280818"/>
    </source>
</evidence>
<evidence type="ECO:0000259" key="5">
    <source>
        <dbReference type="SMART" id="SM01166"/>
    </source>
</evidence>
<accession>H2Y0Y4</accession>
<keyword evidence="1 3" id="KW-0853">WD repeat</keyword>
<dbReference type="Pfam" id="PF00400">
    <property type="entry name" value="WD40"/>
    <property type="match status" value="2"/>
</dbReference>
<dbReference type="Pfam" id="PF08953">
    <property type="entry name" value="DUF1899"/>
    <property type="match status" value="1"/>
</dbReference>
<dbReference type="Proteomes" id="UP000008144">
    <property type="component" value="Unassembled WGS sequence"/>
</dbReference>
<dbReference type="OMA" id="CSEDATT"/>
<dbReference type="InterPro" id="IPR015943">
    <property type="entry name" value="WD40/YVTN_repeat-like_dom_sf"/>
</dbReference>
<dbReference type="PANTHER" id="PTHR10856:SF0">
    <property type="entry name" value="CORONIN"/>
    <property type="match status" value="1"/>
</dbReference>
<dbReference type="InterPro" id="IPR019775">
    <property type="entry name" value="WD40_repeat_CS"/>
</dbReference>
<feature type="domain" description="DUF1899" evidence="5">
    <location>
        <begin position="4"/>
        <end position="68"/>
    </location>
</feature>
<comment type="similarity">
    <text evidence="4">Belongs to the WD repeat coronin family.</text>
</comment>
<dbReference type="GeneTree" id="ENSGT00940000168719"/>
<dbReference type="PROSITE" id="PS00678">
    <property type="entry name" value="WD_REPEATS_1"/>
    <property type="match status" value="1"/>
</dbReference>
<protein>
    <recommendedName>
        <fullName evidence="4">Coronin</fullName>
    </recommendedName>
</protein>
<dbReference type="InterPro" id="IPR015505">
    <property type="entry name" value="Coronin"/>
</dbReference>
<dbReference type="Ensembl" id="ENSCINT00000031040.1">
    <property type="protein sequence ID" value="ENSCINP00000035568.1"/>
    <property type="gene ID" value="ENSCING00000025152.1"/>
</dbReference>
<evidence type="ECO:0000256" key="3">
    <source>
        <dbReference type="PROSITE-ProRule" id="PRU00221"/>
    </source>
</evidence>
<evidence type="ECO:0000313" key="7">
    <source>
        <dbReference type="Proteomes" id="UP000008144"/>
    </source>
</evidence>
<dbReference type="InterPro" id="IPR001680">
    <property type="entry name" value="WD40_rpt"/>
</dbReference>
<dbReference type="SMART" id="SM00320">
    <property type="entry name" value="WD40"/>
    <property type="match status" value="3"/>
</dbReference>
<dbReference type="InterPro" id="IPR015048">
    <property type="entry name" value="DUF1899"/>
</dbReference>
<dbReference type="PROSITE" id="PS50082">
    <property type="entry name" value="WD_REPEATS_2"/>
    <property type="match status" value="2"/>
</dbReference>
<dbReference type="STRING" id="7719.ENSCINP00000035568"/>
<feature type="repeat" description="WD" evidence="3">
    <location>
        <begin position="127"/>
        <end position="169"/>
    </location>
</feature>
<evidence type="ECO:0000256" key="2">
    <source>
        <dbReference type="ARBA" id="ARBA00022737"/>
    </source>
</evidence>
<proteinExistence type="inferred from homology"/>
<keyword evidence="7" id="KW-1185">Reference proteome</keyword>
<keyword evidence="2 4" id="KW-0677">Repeat</keyword>
<dbReference type="PANTHER" id="PTHR10856">
    <property type="entry name" value="CORONIN"/>
    <property type="match status" value="1"/>
</dbReference>
<reference evidence="6" key="2">
    <citation type="submission" date="2025-08" db="UniProtKB">
        <authorList>
            <consortium name="Ensembl"/>
        </authorList>
    </citation>
    <scope>IDENTIFICATION</scope>
</reference>
<dbReference type="HOGENOM" id="CLU_026859_2_0_1"/>
<dbReference type="InterPro" id="IPR036322">
    <property type="entry name" value="WD40_repeat_dom_sf"/>
</dbReference>
<name>H2Y0Y4_CIOIN</name>
<feature type="repeat" description="WD" evidence="3">
    <location>
        <begin position="77"/>
        <end position="109"/>
    </location>
</feature>
<organism evidence="6 7">
    <name type="scientific">Ciona intestinalis</name>
    <name type="common">Transparent sea squirt</name>
    <name type="synonym">Ascidia intestinalis</name>
    <dbReference type="NCBI Taxonomy" id="7719"/>
    <lineage>
        <taxon>Eukaryota</taxon>
        <taxon>Metazoa</taxon>
        <taxon>Chordata</taxon>
        <taxon>Tunicata</taxon>
        <taxon>Ascidiacea</taxon>
        <taxon>Phlebobranchia</taxon>
        <taxon>Cionidae</taxon>
        <taxon>Ciona</taxon>
    </lineage>
</organism>